<evidence type="ECO:0000313" key="1">
    <source>
        <dbReference type="EMBL" id="ESZ98569.1"/>
    </source>
</evidence>
<name>W9CVD2_SCLBF</name>
<accession>W9CVD2</accession>
<proteinExistence type="predicted"/>
<dbReference type="Proteomes" id="UP000019487">
    <property type="component" value="Unassembled WGS sequence"/>
</dbReference>
<protein>
    <submittedName>
        <fullName evidence="1">Uncharacterized protein</fullName>
    </submittedName>
</protein>
<keyword evidence="2" id="KW-1185">Reference proteome</keyword>
<reference evidence="1 2" key="1">
    <citation type="journal article" date="2014" name="Genome Announc.">
        <title>Draft genome sequence of Sclerotinia borealis, a psychrophilic plant pathogenic fungus.</title>
        <authorList>
            <person name="Mardanov A.V."/>
            <person name="Beletsky A.V."/>
            <person name="Kadnikov V.V."/>
            <person name="Ignatov A.N."/>
            <person name="Ravin N.V."/>
        </authorList>
    </citation>
    <scope>NUCLEOTIDE SEQUENCE [LARGE SCALE GENOMIC DNA]</scope>
    <source>
        <strain evidence="2">F-4157</strain>
    </source>
</reference>
<evidence type="ECO:0000313" key="2">
    <source>
        <dbReference type="Proteomes" id="UP000019487"/>
    </source>
</evidence>
<gene>
    <name evidence="1" type="ORF">SBOR_1019</name>
</gene>
<dbReference type="STRING" id="1432307.W9CVD2"/>
<dbReference type="HOGENOM" id="CLU_403934_0_0_1"/>
<dbReference type="OrthoDB" id="3515175at2759"/>
<organism evidence="1 2">
    <name type="scientific">Sclerotinia borealis (strain F-4128)</name>
    <dbReference type="NCBI Taxonomy" id="1432307"/>
    <lineage>
        <taxon>Eukaryota</taxon>
        <taxon>Fungi</taxon>
        <taxon>Dikarya</taxon>
        <taxon>Ascomycota</taxon>
        <taxon>Pezizomycotina</taxon>
        <taxon>Leotiomycetes</taxon>
        <taxon>Helotiales</taxon>
        <taxon>Sclerotiniaceae</taxon>
        <taxon>Sclerotinia</taxon>
    </lineage>
</organism>
<comment type="caution">
    <text evidence="1">The sequence shown here is derived from an EMBL/GenBank/DDBJ whole genome shotgun (WGS) entry which is preliminary data.</text>
</comment>
<dbReference type="AlphaFoldDB" id="W9CVD2"/>
<sequence length="681" mass="76322">MNQNGSTEPPPSTCLNIQQIFQSPANRIALSHELRHAARLTEEDWVREGGLKYQIKTVAEVLFPFILTCLTVGTALNVKEDYLARVHVLPFDTSFDEGDNDDGITVLDITDLERVRYCFVNIVPMYSENEYDGDGTQETRVLPPSMTPLTGPQYLSGYYKATPENQEAFGDLVKSFETLPLIDCRDLYSAWPNHSWVIMVAHDEELEQLHVDEIIAEEERSGNNDEVKVEASEIPSLRQSSLAKVLKSAIDSPSSELPRIIEFASLLSDFYPTAKSKLYANPTVVSTSASARRLLNTIFKKESTIDLGPFDLTTEQILEVLEEVSNNPRDVVSLSFSGNLNITEEFLRGILIKFSRLEFLYLLNTPQIPLTKKIELLRGTATQLYDTELLALPFVEREDERLYERKFDLRESPLYGYIKPIISQMIVMACSFTSNDKRDTDGGLNIESFFKDGVMNNYNHDYACTPFVEANLPSSALIAGLAQCINYLIHQQPYLSMGMMDPLALNVAMHLAIPHACAQDNENAMRVGTISEYFYRTPIDSRSLSHVGGWWKKQLKVVPGDWTLIAIGETAPSDRPREERATVRYAFITAAPPTDAEDATSDSYIPKLVIKDICGFLDSAIPDTSVRQKILEDWNKAIVPVAPDVPLKLSGKQEVESLMRAIRCPVGETSKLDGSDADSRD</sequence>
<dbReference type="EMBL" id="AYSA01000039">
    <property type="protein sequence ID" value="ESZ98569.1"/>
    <property type="molecule type" value="Genomic_DNA"/>
</dbReference>